<evidence type="ECO:0000256" key="1">
    <source>
        <dbReference type="ARBA" id="ARBA00002053"/>
    </source>
</evidence>
<evidence type="ECO:0000313" key="10">
    <source>
        <dbReference type="Proteomes" id="UP001146793"/>
    </source>
</evidence>
<dbReference type="InterPro" id="IPR014756">
    <property type="entry name" value="Ig_E-set"/>
</dbReference>
<dbReference type="Proteomes" id="UP001146793">
    <property type="component" value="Unassembled WGS sequence"/>
</dbReference>
<keyword evidence="4" id="KW-0813">Transport</keyword>
<organism evidence="9 10">
    <name type="scientific">Anaeramoeba flamelloides</name>
    <dbReference type="NCBI Taxonomy" id="1746091"/>
    <lineage>
        <taxon>Eukaryota</taxon>
        <taxon>Metamonada</taxon>
        <taxon>Anaeramoebidae</taxon>
        <taxon>Anaeramoeba</taxon>
    </lineage>
</organism>
<accession>A0AAV8AF46</accession>
<dbReference type="InterPro" id="IPR003172">
    <property type="entry name" value="ML_dom"/>
</dbReference>
<dbReference type="Gene3D" id="2.60.40.770">
    <property type="match status" value="1"/>
</dbReference>
<feature type="chain" id="PRO_5043933568" description="MD-2-related lipid-recognition domain-containing protein" evidence="7">
    <location>
        <begin position="18"/>
        <end position="143"/>
    </location>
</feature>
<evidence type="ECO:0000256" key="4">
    <source>
        <dbReference type="ARBA" id="ARBA00022448"/>
    </source>
</evidence>
<gene>
    <name evidence="9" type="ORF">M0812_03777</name>
</gene>
<feature type="domain" description="MD-2-related lipid-recognition" evidence="8">
    <location>
        <begin position="20"/>
        <end position="139"/>
    </location>
</feature>
<evidence type="ECO:0000256" key="2">
    <source>
        <dbReference type="ARBA" id="ARBA00006370"/>
    </source>
</evidence>
<reference evidence="9" key="1">
    <citation type="submission" date="2022-08" db="EMBL/GenBank/DDBJ databases">
        <title>Novel sulphate-reducing endosymbionts in the free-living metamonad Anaeramoeba.</title>
        <authorList>
            <person name="Jerlstrom-Hultqvist J."/>
            <person name="Cepicka I."/>
            <person name="Gallot-Lavallee L."/>
            <person name="Salas-Leiva D."/>
            <person name="Curtis B.A."/>
            <person name="Zahonova K."/>
            <person name="Pipaliya S."/>
            <person name="Dacks J."/>
            <person name="Roger A.J."/>
        </authorList>
    </citation>
    <scope>NUCLEOTIDE SEQUENCE</scope>
    <source>
        <strain evidence="9">Busselton2</strain>
    </source>
</reference>
<dbReference type="Pfam" id="PF02221">
    <property type="entry name" value="E1_DerP2_DerF2"/>
    <property type="match status" value="1"/>
</dbReference>
<evidence type="ECO:0000256" key="6">
    <source>
        <dbReference type="ARBA" id="ARBA00023055"/>
    </source>
</evidence>
<evidence type="ECO:0000259" key="8">
    <source>
        <dbReference type="SMART" id="SM00737"/>
    </source>
</evidence>
<comment type="function">
    <text evidence="1">Catalyzes the intermembrane transfer of phosphatidylglycerol and phosphatidylinositol.</text>
</comment>
<evidence type="ECO:0000256" key="5">
    <source>
        <dbReference type="ARBA" id="ARBA00022729"/>
    </source>
</evidence>
<comment type="similarity">
    <text evidence="2">Belongs to the NPC2 family.</text>
</comment>
<dbReference type="InterPro" id="IPR039670">
    <property type="entry name" value="NPC2-like"/>
</dbReference>
<dbReference type="EMBL" id="JANTQA010000008">
    <property type="protein sequence ID" value="KAJ3452016.1"/>
    <property type="molecule type" value="Genomic_DNA"/>
</dbReference>
<keyword evidence="5 7" id="KW-0732">Signal</keyword>
<comment type="subunit">
    <text evidence="3">Monomer.</text>
</comment>
<name>A0AAV8AF46_9EUKA</name>
<evidence type="ECO:0000256" key="7">
    <source>
        <dbReference type="SAM" id="SignalP"/>
    </source>
</evidence>
<dbReference type="GO" id="GO:0032934">
    <property type="term" value="F:sterol binding"/>
    <property type="evidence" value="ECO:0007669"/>
    <property type="project" value="InterPro"/>
</dbReference>
<dbReference type="GO" id="GO:0015918">
    <property type="term" value="P:sterol transport"/>
    <property type="evidence" value="ECO:0007669"/>
    <property type="project" value="InterPro"/>
</dbReference>
<sequence length="143" mass="15997">MFRLFLISLILVSSVFSQEWEICDKTIDYELTLQNVTISPDPPRVGRDVTIKLEGELIKIVDGGSVNILIKYDGATIYNRESELCSDPDDFPCPHPQGKVKFHKSLQIPSFAPAGTYSGQISITDQDNDAPIICFKYDMPVVN</sequence>
<evidence type="ECO:0000256" key="3">
    <source>
        <dbReference type="ARBA" id="ARBA00011245"/>
    </source>
</evidence>
<dbReference type="SUPFAM" id="SSF81296">
    <property type="entry name" value="E set domains"/>
    <property type="match status" value="1"/>
</dbReference>
<evidence type="ECO:0000313" key="9">
    <source>
        <dbReference type="EMBL" id="KAJ3452016.1"/>
    </source>
</evidence>
<feature type="signal peptide" evidence="7">
    <location>
        <begin position="1"/>
        <end position="17"/>
    </location>
</feature>
<dbReference type="AlphaFoldDB" id="A0AAV8AF46"/>
<dbReference type="PANTHER" id="PTHR11306">
    <property type="entry name" value="NIEMANN PICK TYPE C2 PROTEIN NPC2-RELATED"/>
    <property type="match status" value="1"/>
</dbReference>
<proteinExistence type="inferred from homology"/>
<comment type="caution">
    <text evidence="9">The sequence shown here is derived from an EMBL/GenBank/DDBJ whole genome shotgun (WGS) entry which is preliminary data.</text>
</comment>
<dbReference type="SMART" id="SM00737">
    <property type="entry name" value="ML"/>
    <property type="match status" value="1"/>
</dbReference>
<protein>
    <recommendedName>
        <fullName evidence="8">MD-2-related lipid-recognition domain-containing protein</fullName>
    </recommendedName>
</protein>
<keyword evidence="6" id="KW-0445">Lipid transport</keyword>
<dbReference type="PANTHER" id="PTHR11306:SF0">
    <property type="entry name" value="PHOSPHATIDYLGLYCEROL_PHOSPHATIDYLINOSITOL TRANSFER PROTEIN"/>
    <property type="match status" value="1"/>
</dbReference>